<organism evidence="2 3">
    <name type="scientific">Aspergillus cavernicola</name>
    <dbReference type="NCBI Taxonomy" id="176166"/>
    <lineage>
        <taxon>Eukaryota</taxon>
        <taxon>Fungi</taxon>
        <taxon>Dikarya</taxon>
        <taxon>Ascomycota</taxon>
        <taxon>Pezizomycotina</taxon>
        <taxon>Eurotiomycetes</taxon>
        <taxon>Eurotiomycetidae</taxon>
        <taxon>Eurotiales</taxon>
        <taxon>Aspergillaceae</taxon>
        <taxon>Aspergillus</taxon>
        <taxon>Aspergillus subgen. Nidulantes</taxon>
    </lineage>
</organism>
<feature type="signal peptide" evidence="1">
    <location>
        <begin position="1"/>
        <end position="27"/>
    </location>
</feature>
<gene>
    <name evidence="2" type="ORF">BDW59DRAFT_155448</name>
</gene>
<feature type="chain" id="PRO_5047011939" evidence="1">
    <location>
        <begin position="28"/>
        <end position="299"/>
    </location>
</feature>
<sequence length="299" mass="33454">MVLRQPSLSLWHLATVLLKIYIPLALSVSDCPECRPLDLQRAPGVGIDLTMAYVTASIRFRNGTTRPLAVINGTAEYRAAMQLIVEEGMNPEDTPWPLPAQSQQNTFVPSKGWGWWIPWATYPDPIPIPDHYTAIGSMLATLKLSVLDPLEPPLKYNSVYLSVPDIPNADWHYTRRFELPCSLAGLEMLGGRVATSHALRYNGVKDWVGPGDEPPPHIDFFYPRNMLTISYNAASLGITLSTRDAGWLFTGGRVHQSTRLGADNVNKIMGYWDEVRKLSANIIGAWYRQLRVSLQVVRI</sequence>
<comment type="caution">
    <text evidence="2">The sequence shown here is derived from an EMBL/GenBank/DDBJ whole genome shotgun (WGS) entry which is preliminary data.</text>
</comment>
<name>A0ABR4H8P7_9EURO</name>
<proteinExistence type="predicted"/>
<reference evidence="2 3" key="1">
    <citation type="submission" date="2024-07" db="EMBL/GenBank/DDBJ databases">
        <title>Section-level genome sequencing and comparative genomics of Aspergillus sections Usti and Cavernicolus.</title>
        <authorList>
            <consortium name="Lawrence Berkeley National Laboratory"/>
            <person name="Nybo J.L."/>
            <person name="Vesth T.C."/>
            <person name="Theobald S."/>
            <person name="Frisvad J.C."/>
            <person name="Larsen T.O."/>
            <person name="Kjaerboelling I."/>
            <person name="Rothschild-Mancinelli K."/>
            <person name="Lyhne E.K."/>
            <person name="Kogle M.E."/>
            <person name="Barry K."/>
            <person name="Clum A."/>
            <person name="Na H."/>
            <person name="Ledsgaard L."/>
            <person name="Lin J."/>
            <person name="Lipzen A."/>
            <person name="Kuo A."/>
            <person name="Riley R."/>
            <person name="Mondo S."/>
            <person name="LaButti K."/>
            <person name="Haridas S."/>
            <person name="Pangalinan J."/>
            <person name="Salamov A.A."/>
            <person name="Simmons B.A."/>
            <person name="Magnuson J.K."/>
            <person name="Chen J."/>
            <person name="Drula E."/>
            <person name="Henrissat B."/>
            <person name="Wiebenga A."/>
            <person name="Lubbers R.J."/>
            <person name="Gomes A.C."/>
            <person name="Makela M.R."/>
            <person name="Stajich J."/>
            <person name="Grigoriev I.V."/>
            <person name="Mortensen U.H."/>
            <person name="De vries R.P."/>
            <person name="Baker S.E."/>
            <person name="Andersen M.R."/>
        </authorList>
    </citation>
    <scope>NUCLEOTIDE SEQUENCE [LARGE SCALE GENOMIC DNA]</scope>
    <source>
        <strain evidence="2 3">CBS 600.67</strain>
    </source>
</reference>
<dbReference type="EMBL" id="JBFXLS010000219">
    <property type="protein sequence ID" value="KAL2811820.1"/>
    <property type="molecule type" value="Genomic_DNA"/>
</dbReference>
<accession>A0ABR4H8P7</accession>
<keyword evidence="1" id="KW-0732">Signal</keyword>
<evidence type="ECO:0000313" key="3">
    <source>
        <dbReference type="Proteomes" id="UP001610335"/>
    </source>
</evidence>
<evidence type="ECO:0000256" key="1">
    <source>
        <dbReference type="SAM" id="SignalP"/>
    </source>
</evidence>
<protein>
    <submittedName>
        <fullName evidence="2">Uncharacterized protein</fullName>
    </submittedName>
</protein>
<evidence type="ECO:0000313" key="2">
    <source>
        <dbReference type="EMBL" id="KAL2811820.1"/>
    </source>
</evidence>
<dbReference type="Proteomes" id="UP001610335">
    <property type="component" value="Unassembled WGS sequence"/>
</dbReference>
<keyword evidence="3" id="KW-1185">Reference proteome</keyword>